<evidence type="ECO:0000313" key="2">
    <source>
        <dbReference type="EMBL" id="BBA31993.1"/>
    </source>
</evidence>
<accession>A0A286T5K1</accession>
<dbReference type="EMBL" id="AP017928">
    <property type="protein sequence ID" value="BBA31993.1"/>
    <property type="molecule type" value="Genomic_DNA"/>
</dbReference>
<sequence>MSSPIGALASLLPGFVAGWLARRNPILVGFLAGLLGNVIYSAIFLTQWQPVLEGGPLTVADVALRLVFLGVSWGLVSAAAAGTAQFLRSNKPIHATCEDARA</sequence>
<protein>
    <submittedName>
        <fullName evidence="2">Uncharacterized protein</fullName>
    </submittedName>
</protein>
<keyword evidence="3" id="KW-1185">Reference proteome</keyword>
<evidence type="ECO:0000256" key="1">
    <source>
        <dbReference type="SAM" id="Phobius"/>
    </source>
</evidence>
<keyword evidence="1" id="KW-0812">Transmembrane</keyword>
<reference evidence="2 3" key="1">
    <citation type="submission" date="2016-12" db="EMBL/GenBank/DDBJ databases">
        <title>Genome sequencing of Methylocaldum marinum.</title>
        <authorList>
            <person name="Takeuchi M."/>
            <person name="Kamagata Y."/>
            <person name="Hiraoka S."/>
            <person name="Oshima K."/>
            <person name="Hattori M."/>
            <person name="Iwasaki W."/>
        </authorList>
    </citation>
    <scope>NUCLEOTIDE SEQUENCE [LARGE SCALE GENOMIC DNA]</scope>
    <source>
        <strain evidence="2 3">S8</strain>
    </source>
</reference>
<dbReference type="KEGG" id="mmai:sS8_0023"/>
<organism evidence="2 3">
    <name type="scientific">Methylocaldum marinum</name>
    <dbReference type="NCBI Taxonomy" id="1432792"/>
    <lineage>
        <taxon>Bacteria</taxon>
        <taxon>Pseudomonadati</taxon>
        <taxon>Pseudomonadota</taxon>
        <taxon>Gammaproteobacteria</taxon>
        <taxon>Methylococcales</taxon>
        <taxon>Methylococcaceae</taxon>
        <taxon>Methylocaldum</taxon>
    </lineage>
</organism>
<keyword evidence="1" id="KW-0472">Membrane</keyword>
<dbReference type="AlphaFoldDB" id="A0A286T5K1"/>
<dbReference type="Proteomes" id="UP000266313">
    <property type="component" value="Chromosome"/>
</dbReference>
<name>A0A286T5K1_9GAMM</name>
<evidence type="ECO:0000313" key="3">
    <source>
        <dbReference type="Proteomes" id="UP000266313"/>
    </source>
</evidence>
<feature type="transmembrane region" description="Helical" evidence="1">
    <location>
        <begin position="66"/>
        <end position="87"/>
    </location>
</feature>
<keyword evidence="1" id="KW-1133">Transmembrane helix</keyword>
<gene>
    <name evidence="2" type="ORF">sS8_0023</name>
</gene>
<proteinExistence type="predicted"/>
<feature type="transmembrane region" description="Helical" evidence="1">
    <location>
        <begin position="27"/>
        <end position="45"/>
    </location>
</feature>